<dbReference type="InterPro" id="IPR052980">
    <property type="entry name" value="Crinkler_effector"/>
</dbReference>
<evidence type="ECO:0000313" key="3">
    <source>
        <dbReference type="Proteomes" id="UP000799118"/>
    </source>
</evidence>
<dbReference type="OrthoDB" id="19861at2759"/>
<name>A0A6A4HBC7_9AGAR</name>
<feature type="region of interest" description="Disordered" evidence="1">
    <location>
        <begin position="1"/>
        <end position="81"/>
    </location>
</feature>
<feature type="compositionally biased region" description="Low complexity" evidence="1">
    <location>
        <begin position="1"/>
        <end position="40"/>
    </location>
</feature>
<dbReference type="AlphaFoldDB" id="A0A6A4HBC7"/>
<dbReference type="PANTHER" id="PTHR33129">
    <property type="entry name" value="PROTEIN KINASE DOMAIN-CONTAINING PROTEIN-RELATED"/>
    <property type="match status" value="1"/>
</dbReference>
<evidence type="ECO:0000313" key="2">
    <source>
        <dbReference type="EMBL" id="KAE9395050.1"/>
    </source>
</evidence>
<organism evidence="2 3">
    <name type="scientific">Gymnopus androsaceus JB14</name>
    <dbReference type="NCBI Taxonomy" id="1447944"/>
    <lineage>
        <taxon>Eukaryota</taxon>
        <taxon>Fungi</taxon>
        <taxon>Dikarya</taxon>
        <taxon>Basidiomycota</taxon>
        <taxon>Agaricomycotina</taxon>
        <taxon>Agaricomycetes</taxon>
        <taxon>Agaricomycetidae</taxon>
        <taxon>Agaricales</taxon>
        <taxon>Marasmiineae</taxon>
        <taxon>Omphalotaceae</taxon>
        <taxon>Gymnopus</taxon>
    </lineage>
</organism>
<dbReference type="PANTHER" id="PTHR33129:SF1">
    <property type="entry name" value="ATP-BINDING PROTEIN"/>
    <property type="match status" value="1"/>
</dbReference>
<sequence length="795" mass="89429">MLGIEDYGSSSDSEGEGTSQPTQPKKSSLSLPPPSSSKAPVKTKKIAIGMPSLKSSAPDEYELQSEMPPAQKPKPGAGLAKGKANISLEDETLTKITLAPAVGFFGSSSARSSASSSKISFPTSAPFISISSVPVTPTFQVPEPTANDPYPGYYQLPSGEWRQLDVEYYEKFRRRWEKEYMSEKSKVGYKGSPKGYNRGEVEDVDTTKEMERAKHSLYVPSPQDRPERRHISYKIQPTTSYPAVLLPQKVEVKRNEPRINIAISSFMWVLPAQDGTVIGGTLIRQEYYGAILSIIQWMQKGQQEYTDDGDNIKIEEEELSLWDVHSPYAIPFISGKQLNSFDTFPNPFDSNNITCNSGICITGLPGIGKSLFSGLIWSLRCSRNLPTLYMRDLTNAVLWKERVVYEIQVDRARVEEMEDILPPTTWCLVDSDMEPFNVPECISLTDRFIMQTASPGPGNMEWMRKPAFAAMREYFVMKPWGLDELIAGHQLQKWPPGLPKPTEEMLQIFHEKYGGSAEDAYTFANQPNFFDQRISAAAAKMDRHQLKNLWISYPSDLVVPKNGGHALLSVFPVSDSDRRKFCITFPSEEMQLRVLKLLDENEELARLKLYRIFLRAKNVGCKYLASHFLDVHFHTYLTKGGVWKLCKMAALGSRTWRATGNVTHSLVVNSTMSLVAFSEAPSVTVNDPAPVNIECFDKDTHSGPLLCSTYYLPNNRTFPTFDAFYVDRDGHAITFQTTTSRKHDVKDAGLTWLKDRGVTQATYILLTPPSEILHELKELDDASFFDSIFHMEFVL</sequence>
<dbReference type="EMBL" id="ML769538">
    <property type="protein sequence ID" value="KAE9395050.1"/>
    <property type="molecule type" value="Genomic_DNA"/>
</dbReference>
<proteinExistence type="predicted"/>
<protein>
    <submittedName>
        <fullName evidence="2">Uncharacterized protein</fullName>
    </submittedName>
</protein>
<evidence type="ECO:0000256" key="1">
    <source>
        <dbReference type="SAM" id="MobiDB-lite"/>
    </source>
</evidence>
<keyword evidence="3" id="KW-1185">Reference proteome</keyword>
<accession>A0A6A4HBC7</accession>
<dbReference type="Proteomes" id="UP000799118">
    <property type="component" value="Unassembled WGS sequence"/>
</dbReference>
<reference evidence="2" key="1">
    <citation type="journal article" date="2019" name="Environ. Microbiol.">
        <title>Fungal ecological strategies reflected in gene transcription - a case study of two litter decomposers.</title>
        <authorList>
            <person name="Barbi F."/>
            <person name="Kohler A."/>
            <person name="Barry K."/>
            <person name="Baskaran P."/>
            <person name="Daum C."/>
            <person name="Fauchery L."/>
            <person name="Ihrmark K."/>
            <person name="Kuo A."/>
            <person name="LaButti K."/>
            <person name="Lipzen A."/>
            <person name="Morin E."/>
            <person name="Grigoriev I.V."/>
            <person name="Henrissat B."/>
            <person name="Lindahl B."/>
            <person name="Martin F."/>
        </authorList>
    </citation>
    <scope>NUCLEOTIDE SEQUENCE</scope>
    <source>
        <strain evidence="2">JB14</strain>
    </source>
</reference>
<gene>
    <name evidence="2" type="ORF">BT96DRAFT_997945</name>
</gene>